<sequence length="748" mass="82369">MAMAEEFSRRRVLGLGGAAGLAAAVGPVVGSATAAGIVVRPSGTVVGPGLPLFGFGSAHHLAGSNTNSWLRYARINAIRVFAKPIDWIKPSDVSAGGVTDLASFDAMKARVRSDPEATTYLNWPQILDRYENDMSTGTNKFVLNPMFRELNELGLTIVAQATLDGSWKLDWPDYWGRWQRGYAHAYYLAKNFGVVRFATHNEPDAWGSADQEARLEAIPSMEAFRRLLRFSSDAFRCGVEDAGLALGTSMRAIVHAPVVTRSTLHANGLRTDVRDTSDRTPTNIEKNTVTEGYWGKDPRDDSVGWGRAALEGIYTDYRGQVVDQPIFDVYDTHQYNEDASWYPGELDVIKAKVRQYAKKDLPIVYSEVNRYNTSWFDGVNHTLEYAPIARDVGQIAATSTHFGVGQNGGGLLFFKFSNTAGYRTGFYYTDETTARNDIRGATRGAESLRLFSRALVGDVDRISVPVDARPASFHVYGSYDAASHRHQLLTTQEGASAVTFELDLSGFTPPVAVDQVVTVEEVSARRPGGISRWVTVPADKRVSCVQPGDSTWLITVPDASVSELPPLTATQNALVRNGSDDADRALGGDTLAVQRKTNAADEVTFLRFDPAGPTTGTLSRAVLQIYGKVEANADICTFWVFARPNLDWDENTLTWNNAPYLPAGDSVLHNSGKEVWPAGQLSVTEDLDYHRLDVTDVVRELGTAPLTFILIKQSRYPTDTSENDRRVTLLNRNYVSTWARPRLRLWTT</sequence>
<reference evidence="5 6" key="1">
    <citation type="submission" date="2019-03" db="EMBL/GenBank/DDBJ databases">
        <title>Draft genome sequences of novel Actinobacteria.</title>
        <authorList>
            <person name="Sahin N."/>
            <person name="Ay H."/>
            <person name="Saygin H."/>
        </authorList>
    </citation>
    <scope>NUCLEOTIDE SEQUENCE [LARGE SCALE GENOMIC DNA]</scope>
    <source>
        <strain evidence="5 6">JCM 30547</strain>
    </source>
</reference>
<protein>
    <submittedName>
        <fullName evidence="5">DNRLRE domain-containing protein</fullName>
    </submittedName>
</protein>
<evidence type="ECO:0000256" key="1">
    <source>
        <dbReference type="ARBA" id="ARBA00004613"/>
    </source>
</evidence>
<name>A0A4R4Q4H3_9ACTN</name>
<keyword evidence="6" id="KW-1185">Reference proteome</keyword>
<comment type="caution">
    <text evidence="5">The sequence shown here is derived from an EMBL/GenBank/DDBJ whole genome shotgun (WGS) entry which is preliminary data.</text>
</comment>
<organism evidence="5 6">
    <name type="scientific">Kribbella albertanoniae</name>
    <dbReference type="NCBI Taxonomy" id="1266829"/>
    <lineage>
        <taxon>Bacteria</taxon>
        <taxon>Bacillati</taxon>
        <taxon>Actinomycetota</taxon>
        <taxon>Actinomycetes</taxon>
        <taxon>Propionibacteriales</taxon>
        <taxon>Kribbellaceae</taxon>
        <taxon>Kribbella</taxon>
    </lineage>
</organism>
<dbReference type="SUPFAM" id="SSF51445">
    <property type="entry name" value="(Trans)glycosidases"/>
    <property type="match status" value="1"/>
</dbReference>
<comment type="subcellular location">
    <subcellularLocation>
        <location evidence="1">Secreted</location>
    </subcellularLocation>
</comment>
<dbReference type="GO" id="GO:0005576">
    <property type="term" value="C:extracellular region"/>
    <property type="evidence" value="ECO:0007669"/>
    <property type="project" value="UniProtKB-SubCell"/>
</dbReference>
<dbReference type="NCBIfam" id="NF033679">
    <property type="entry name" value="DNRLRE_dom"/>
    <property type="match status" value="1"/>
</dbReference>
<evidence type="ECO:0000259" key="4">
    <source>
        <dbReference type="Pfam" id="PF24517"/>
    </source>
</evidence>
<keyword evidence="2" id="KW-0964">Secreted</keyword>
<dbReference type="Proteomes" id="UP000295075">
    <property type="component" value="Unassembled WGS sequence"/>
</dbReference>
<dbReference type="EMBL" id="SMKA01000055">
    <property type="protein sequence ID" value="TDC29723.1"/>
    <property type="molecule type" value="Genomic_DNA"/>
</dbReference>
<dbReference type="Pfam" id="PF24517">
    <property type="entry name" value="CBM96"/>
    <property type="match status" value="1"/>
</dbReference>
<dbReference type="OrthoDB" id="721713at2"/>
<keyword evidence="3" id="KW-0732">Signal</keyword>
<evidence type="ECO:0000313" key="6">
    <source>
        <dbReference type="Proteomes" id="UP000295075"/>
    </source>
</evidence>
<evidence type="ECO:0000313" key="5">
    <source>
        <dbReference type="EMBL" id="TDC29723.1"/>
    </source>
</evidence>
<proteinExistence type="predicted"/>
<gene>
    <name evidence="5" type="ORF">E1261_14995</name>
</gene>
<dbReference type="AlphaFoldDB" id="A0A4R4Q4H3"/>
<accession>A0A4R4Q4H3</accession>
<dbReference type="InterPro" id="IPR055372">
    <property type="entry name" value="CBM96"/>
</dbReference>
<evidence type="ECO:0000256" key="3">
    <source>
        <dbReference type="ARBA" id="ARBA00022729"/>
    </source>
</evidence>
<feature type="domain" description="Carbohydrate-binding module family 96" evidence="4">
    <location>
        <begin position="567"/>
        <end position="711"/>
    </location>
</feature>
<dbReference type="InterPro" id="IPR006311">
    <property type="entry name" value="TAT_signal"/>
</dbReference>
<dbReference type="PROSITE" id="PS51318">
    <property type="entry name" value="TAT"/>
    <property type="match status" value="1"/>
</dbReference>
<evidence type="ECO:0000256" key="2">
    <source>
        <dbReference type="ARBA" id="ARBA00022525"/>
    </source>
</evidence>
<dbReference type="InterPro" id="IPR017853">
    <property type="entry name" value="GH"/>
</dbReference>